<dbReference type="Proteomes" id="UP000322530">
    <property type="component" value="Unassembled WGS sequence"/>
</dbReference>
<feature type="transmembrane region" description="Helical" evidence="1">
    <location>
        <begin position="6"/>
        <end position="25"/>
    </location>
</feature>
<keyword evidence="1" id="KW-0812">Transmembrane</keyword>
<evidence type="ECO:0000256" key="1">
    <source>
        <dbReference type="SAM" id="Phobius"/>
    </source>
</evidence>
<reference evidence="2 3" key="1">
    <citation type="submission" date="2019-01" db="EMBL/GenBank/DDBJ databases">
        <title>Draft genome sequence of Dictyobacter sp. Uno17.</title>
        <authorList>
            <person name="Wang C.M."/>
            <person name="Zheng Y."/>
            <person name="Sakai Y."/>
            <person name="Abe K."/>
            <person name="Yokota A."/>
            <person name="Yabe S."/>
        </authorList>
    </citation>
    <scope>NUCLEOTIDE SEQUENCE [LARGE SCALE GENOMIC DNA]</scope>
    <source>
        <strain evidence="2 3">Uno17</strain>
    </source>
</reference>
<evidence type="ECO:0008006" key="4">
    <source>
        <dbReference type="Google" id="ProtNLM"/>
    </source>
</evidence>
<accession>A0A5A5TAF0</accession>
<comment type="caution">
    <text evidence="2">The sequence shown here is derived from an EMBL/GenBank/DDBJ whole genome shotgun (WGS) entry which is preliminary data.</text>
</comment>
<evidence type="ECO:0000313" key="3">
    <source>
        <dbReference type="Proteomes" id="UP000322530"/>
    </source>
</evidence>
<keyword evidence="1" id="KW-0472">Membrane</keyword>
<keyword evidence="3" id="KW-1185">Reference proteome</keyword>
<sequence length="50" mass="5755">MQTYLIAAYIIAWLGVCIYLVVLAMRMRGVRTELAAVAELVREQLEQKEQ</sequence>
<dbReference type="InterPro" id="IPR030888">
    <property type="entry name" value="Put_ccm"/>
</dbReference>
<organism evidence="2 3">
    <name type="scientific">Dictyobacter arantiisoli</name>
    <dbReference type="NCBI Taxonomy" id="2014874"/>
    <lineage>
        <taxon>Bacteria</taxon>
        <taxon>Bacillati</taxon>
        <taxon>Chloroflexota</taxon>
        <taxon>Ktedonobacteria</taxon>
        <taxon>Ktedonobacterales</taxon>
        <taxon>Dictyobacteraceae</taxon>
        <taxon>Dictyobacter</taxon>
    </lineage>
</organism>
<gene>
    <name evidence="2" type="ORF">KDI_18910</name>
</gene>
<dbReference type="EMBL" id="BIXY01000021">
    <property type="protein sequence ID" value="GCF08327.1"/>
    <property type="molecule type" value="Genomic_DNA"/>
</dbReference>
<name>A0A5A5TAF0_9CHLR</name>
<evidence type="ECO:0000313" key="2">
    <source>
        <dbReference type="EMBL" id="GCF08327.1"/>
    </source>
</evidence>
<dbReference type="AlphaFoldDB" id="A0A5A5TAF0"/>
<protein>
    <recommendedName>
        <fullName evidence="4">CcmD family protein</fullName>
    </recommendedName>
</protein>
<proteinExistence type="predicted"/>
<keyword evidence="1" id="KW-1133">Transmembrane helix</keyword>
<dbReference type="RefSeq" id="WP_216368829.1">
    <property type="nucleotide sequence ID" value="NZ_BIXY01000021.1"/>
</dbReference>
<dbReference type="NCBIfam" id="TIGR04391">
    <property type="entry name" value="CcmD_alt_fam"/>
    <property type="match status" value="1"/>
</dbReference>